<feature type="transmembrane region" description="Helical" evidence="1">
    <location>
        <begin position="44"/>
        <end position="65"/>
    </location>
</feature>
<name>A0ABS1BJN0_9SPHI</name>
<feature type="transmembrane region" description="Helical" evidence="1">
    <location>
        <begin position="70"/>
        <end position="89"/>
    </location>
</feature>
<keyword evidence="1" id="KW-1133">Transmembrane helix</keyword>
<dbReference type="EMBL" id="JAEHFY010000007">
    <property type="protein sequence ID" value="MBK0382556.1"/>
    <property type="molecule type" value="Genomic_DNA"/>
</dbReference>
<keyword evidence="3" id="KW-1185">Reference proteome</keyword>
<reference evidence="2 3" key="1">
    <citation type="submission" date="2020-12" db="EMBL/GenBank/DDBJ databases">
        <title>Bacterial novel species Pedobacter sp. SD-b isolated from soil.</title>
        <authorList>
            <person name="Jung H.-Y."/>
        </authorList>
    </citation>
    <scope>NUCLEOTIDE SEQUENCE [LARGE SCALE GENOMIC DNA]</scope>
    <source>
        <strain evidence="2 3">SD-b</strain>
    </source>
</reference>
<dbReference type="Proteomes" id="UP000660024">
    <property type="component" value="Unassembled WGS sequence"/>
</dbReference>
<accession>A0ABS1BJN0</accession>
<protein>
    <submittedName>
        <fullName evidence="2">Uncharacterized protein</fullName>
    </submittedName>
</protein>
<sequence>MKNEAKIAKIATIIILIALVRTISEPFRLQYYSSLSLTFNQIKPFLIAALITSLGLFAMIIFYYYRKYKVIICLAVLIIIGMLIVKYVYL</sequence>
<evidence type="ECO:0000313" key="2">
    <source>
        <dbReference type="EMBL" id="MBK0382556.1"/>
    </source>
</evidence>
<feature type="transmembrane region" description="Helical" evidence="1">
    <location>
        <begin position="7"/>
        <end position="24"/>
    </location>
</feature>
<proteinExistence type="predicted"/>
<keyword evidence="1" id="KW-0472">Membrane</keyword>
<organism evidence="2 3">
    <name type="scientific">Pedobacter segetis</name>
    <dbReference type="NCBI Taxonomy" id="2793069"/>
    <lineage>
        <taxon>Bacteria</taxon>
        <taxon>Pseudomonadati</taxon>
        <taxon>Bacteroidota</taxon>
        <taxon>Sphingobacteriia</taxon>
        <taxon>Sphingobacteriales</taxon>
        <taxon>Sphingobacteriaceae</taxon>
        <taxon>Pedobacter</taxon>
    </lineage>
</organism>
<evidence type="ECO:0000256" key="1">
    <source>
        <dbReference type="SAM" id="Phobius"/>
    </source>
</evidence>
<gene>
    <name evidence="2" type="ORF">I5M32_06235</name>
</gene>
<evidence type="ECO:0000313" key="3">
    <source>
        <dbReference type="Proteomes" id="UP000660024"/>
    </source>
</evidence>
<keyword evidence="1" id="KW-0812">Transmembrane</keyword>
<comment type="caution">
    <text evidence="2">The sequence shown here is derived from an EMBL/GenBank/DDBJ whole genome shotgun (WGS) entry which is preliminary data.</text>
</comment>